<comment type="caution">
    <text evidence="3">The sequence shown here is derived from an EMBL/GenBank/DDBJ whole genome shotgun (WGS) entry which is preliminary data.</text>
</comment>
<keyword evidence="1 3" id="KW-0378">Hydrolase</keyword>
<dbReference type="InterPro" id="IPR000073">
    <property type="entry name" value="AB_hydrolase_1"/>
</dbReference>
<dbReference type="InterPro" id="IPR029058">
    <property type="entry name" value="AB_hydrolase_fold"/>
</dbReference>
<dbReference type="Pfam" id="PF00561">
    <property type="entry name" value="Abhydrolase_1"/>
    <property type="match status" value="1"/>
</dbReference>
<sequence length="254" mass="28426">MQLHFQRRGHGPTVVLIHGLFGNMDNLGTLARHLEPQFDVLSVDLINHGRSAHIAHTDYTDMAGDIIETLDALNIERAHFVGHSMGGKVSMEVAMQRPELIDKLVVADIAPVQYQSHHVLVLKGLAELNEALPVATRKQADEILARHLTDLGVRQFLLKNLTKTEIGFQWQFNYQGILNSYEDILKPTSAAVPFNSPTLFIKGSESEYILTEHREAIALRFPNAKAKVIQGTGHWLHAEKPGIFNRMVSQFLTS</sequence>
<evidence type="ECO:0000256" key="1">
    <source>
        <dbReference type="ARBA" id="ARBA00022801"/>
    </source>
</evidence>
<feature type="domain" description="AB hydrolase-1" evidence="2">
    <location>
        <begin position="12"/>
        <end position="109"/>
    </location>
</feature>
<dbReference type="SUPFAM" id="SSF53474">
    <property type="entry name" value="alpha/beta-Hydrolases"/>
    <property type="match status" value="1"/>
</dbReference>
<proteinExistence type="predicted"/>
<dbReference type="RefSeq" id="WP_345338564.1">
    <property type="nucleotide sequence ID" value="NZ_BAABLI010000006.1"/>
</dbReference>
<evidence type="ECO:0000259" key="2">
    <source>
        <dbReference type="Pfam" id="PF00561"/>
    </source>
</evidence>
<dbReference type="PANTHER" id="PTHR46118">
    <property type="entry name" value="PROTEIN ABHD11"/>
    <property type="match status" value="1"/>
</dbReference>
<dbReference type="GO" id="GO:0016787">
    <property type="term" value="F:hydrolase activity"/>
    <property type="evidence" value="ECO:0007669"/>
    <property type="project" value="UniProtKB-KW"/>
</dbReference>
<dbReference type="EMBL" id="JBHUHT010000009">
    <property type="protein sequence ID" value="MFD2095396.1"/>
    <property type="molecule type" value="Genomic_DNA"/>
</dbReference>
<protein>
    <submittedName>
        <fullName evidence="3">Alpha/beta fold hydrolase</fullName>
    </submittedName>
</protein>
<accession>A0ABW4XL17</accession>
<dbReference type="PANTHER" id="PTHR46118:SF4">
    <property type="entry name" value="PROTEIN ABHD11"/>
    <property type="match status" value="1"/>
</dbReference>
<dbReference type="PRINTS" id="PR00111">
    <property type="entry name" value="ABHYDROLASE"/>
</dbReference>
<evidence type="ECO:0000313" key="4">
    <source>
        <dbReference type="Proteomes" id="UP001597380"/>
    </source>
</evidence>
<name>A0ABW4XL17_9GAMM</name>
<organism evidence="3 4">
    <name type="scientific">Corallincola platygyrae</name>
    <dbReference type="NCBI Taxonomy" id="1193278"/>
    <lineage>
        <taxon>Bacteria</taxon>
        <taxon>Pseudomonadati</taxon>
        <taxon>Pseudomonadota</taxon>
        <taxon>Gammaproteobacteria</taxon>
        <taxon>Alteromonadales</taxon>
        <taxon>Psychromonadaceae</taxon>
        <taxon>Corallincola</taxon>
    </lineage>
</organism>
<dbReference type="Gene3D" id="3.40.50.1820">
    <property type="entry name" value="alpha/beta hydrolase"/>
    <property type="match status" value="1"/>
</dbReference>
<reference evidence="4" key="1">
    <citation type="journal article" date="2019" name="Int. J. Syst. Evol. Microbiol.">
        <title>The Global Catalogue of Microorganisms (GCM) 10K type strain sequencing project: providing services to taxonomists for standard genome sequencing and annotation.</title>
        <authorList>
            <consortium name="The Broad Institute Genomics Platform"/>
            <consortium name="The Broad Institute Genome Sequencing Center for Infectious Disease"/>
            <person name="Wu L."/>
            <person name="Ma J."/>
        </authorList>
    </citation>
    <scope>NUCLEOTIDE SEQUENCE [LARGE SCALE GENOMIC DNA]</scope>
    <source>
        <strain evidence="4">CGMCC 1.10992</strain>
    </source>
</reference>
<dbReference type="Proteomes" id="UP001597380">
    <property type="component" value="Unassembled WGS sequence"/>
</dbReference>
<gene>
    <name evidence="3" type="ORF">ACFSJ3_05310</name>
</gene>
<keyword evidence="4" id="KW-1185">Reference proteome</keyword>
<evidence type="ECO:0000313" key="3">
    <source>
        <dbReference type="EMBL" id="MFD2095396.1"/>
    </source>
</evidence>